<dbReference type="AlphaFoldDB" id="K0S1Z1"/>
<keyword evidence="2" id="KW-1185">Reference proteome</keyword>
<dbReference type="EMBL" id="AGNL01034813">
    <property type="protein sequence ID" value="EJK55056.1"/>
    <property type="molecule type" value="Genomic_DNA"/>
</dbReference>
<comment type="caution">
    <text evidence="1">The sequence shown here is derived from an EMBL/GenBank/DDBJ whole genome shotgun (WGS) entry which is preliminary data.</text>
</comment>
<evidence type="ECO:0000313" key="1">
    <source>
        <dbReference type="EMBL" id="EJK55056.1"/>
    </source>
</evidence>
<evidence type="ECO:0000313" key="2">
    <source>
        <dbReference type="Proteomes" id="UP000266841"/>
    </source>
</evidence>
<organism evidence="1 2">
    <name type="scientific">Thalassiosira oceanica</name>
    <name type="common">Marine diatom</name>
    <dbReference type="NCBI Taxonomy" id="159749"/>
    <lineage>
        <taxon>Eukaryota</taxon>
        <taxon>Sar</taxon>
        <taxon>Stramenopiles</taxon>
        <taxon>Ochrophyta</taxon>
        <taxon>Bacillariophyta</taxon>
        <taxon>Coscinodiscophyceae</taxon>
        <taxon>Thalassiosirophycidae</taxon>
        <taxon>Thalassiosirales</taxon>
        <taxon>Thalassiosiraceae</taxon>
        <taxon>Thalassiosira</taxon>
    </lineage>
</organism>
<sequence>DPLSGTTCSNTNTETFQLSVDEVCEGVDTAVKLLTVPIGQVFDGYASEDVTNTTTCGAERVSFQVCQRFVKEFEKLYDGRNKTQYPSPNPTNTRKTCMVLPSLPSQRYTMKLNIVRISKFNNAKINAT</sequence>
<name>K0S1Z1_THAOC</name>
<protein>
    <submittedName>
        <fullName evidence="1">Uncharacterized protein</fullName>
    </submittedName>
</protein>
<feature type="non-terminal residue" evidence="1">
    <location>
        <position position="1"/>
    </location>
</feature>
<proteinExistence type="predicted"/>
<dbReference type="Proteomes" id="UP000266841">
    <property type="component" value="Unassembled WGS sequence"/>
</dbReference>
<gene>
    <name evidence="1" type="ORF">THAOC_25253</name>
</gene>
<accession>K0S1Z1</accession>
<reference evidence="1 2" key="1">
    <citation type="journal article" date="2012" name="Genome Biol.">
        <title>Genome and low-iron response of an oceanic diatom adapted to chronic iron limitation.</title>
        <authorList>
            <person name="Lommer M."/>
            <person name="Specht M."/>
            <person name="Roy A.S."/>
            <person name="Kraemer L."/>
            <person name="Andreson R."/>
            <person name="Gutowska M.A."/>
            <person name="Wolf J."/>
            <person name="Bergner S.V."/>
            <person name="Schilhabel M.B."/>
            <person name="Klostermeier U.C."/>
            <person name="Beiko R.G."/>
            <person name="Rosenstiel P."/>
            <person name="Hippler M."/>
            <person name="Laroche J."/>
        </authorList>
    </citation>
    <scope>NUCLEOTIDE SEQUENCE [LARGE SCALE GENOMIC DNA]</scope>
    <source>
        <strain evidence="1 2">CCMP1005</strain>
    </source>
</reference>